<dbReference type="PANTHER" id="PTHR20952">
    <property type="entry name" value="ADP-RIBOSYLATION-LIKE FACTOR 6-INTERACTING PROTEIN"/>
    <property type="match status" value="1"/>
</dbReference>
<keyword evidence="9" id="KW-1185">Reference proteome</keyword>
<dbReference type="Pfam" id="PF24456">
    <property type="entry name" value="RHD_RETREG1-3"/>
    <property type="match status" value="1"/>
</dbReference>
<feature type="region of interest" description="Disordered" evidence="5">
    <location>
        <begin position="22"/>
        <end position="44"/>
    </location>
</feature>
<feature type="region of interest" description="Disordered" evidence="5">
    <location>
        <begin position="323"/>
        <end position="358"/>
    </location>
</feature>
<feature type="transmembrane region" description="Helical" evidence="6">
    <location>
        <begin position="281"/>
        <end position="297"/>
    </location>
</feature>
<keyword evidence="4 6" id="KW-0472">Membrane</keyword>
<keyword evidence="3 6" id="KW-1133">Transmembrane helix</keyword>
<evidence type="ECO:0000256" key="3">
    <source>
        <dbReference type="ARBA" id="ARBA00022989"/>
    </source>
</evidence>
<keyword evidence="2 6" id="KW-0812">Transmembrane</keyword>
<reference evidence="8" key="1">
    <citation type="journal article" date="2022" name="bioRxiv">
        <title>Sequencing and chromosome-scale assembly of the giantPleurodeles waltlgenome.</title>
        <authorList>
            <person name="Brown T."/>
            <person name="Elewa A."/>
            <person name="Iarovenko S."/>
            <person name="Subramanian E."/>
            <person name="Araus A.J."/>
            <person name="Petzold A."/>
            <person name="Susuki M."/>
            <person name="Suzuki K.-i.T."/>
            <person name="Hayashi T."/>
            <person name="Toyoda A."/>
            <person name="Oliveira C."/>
            <person name="Osipova E."/>
            <person name="Leigh N.D."/>
            <person name="Simon A."/>
            <person name="Yun M.H."/>
        </authorList>
    </citation>
    <scope>NUCLEOTIDE SEQUENCE</scope>
    <source>
        <strain evidence="8">20211129_DDA</strain>
        <tissue evidence="8">Liver</tissue>
    </source>
</reference>
<feature type="compositionally biased region" description="Acidic residues" evidence="5">
    <location>
        <begin position="579"/>
        <end position="597"/>
    </location>
</feature>
<protein>
    <recommendedName>
        <fullName evidence="7">RETREG1-3/ARL6IP-like N-terminal reticulon-homology domain-containing protein</fullName>
    </recommendedName>
</protein>
<evidence type="ECO:0000256" key="1">
    <source>
        <dbReference type="ARBA" id="ARBA00004141"/>
    </source>
</evidence>
<feature type="domain" description="RETREG1-3/ARL6IP-like N-terminal reticulon-homology" evidence="7">
    <location>
        <begin position="132"/>
        <end position="319"/>
    </location>
</feature>
<feature type="compositionally biased region" description="Acidic residues" evidence="5">
    <location>
        <begin position="340"/>
        <end position="355"/>
    </location>
</feature>
<feature type="region of interest" description="Disordered" evidence="5">
    <location>
        <begin position="566"/>
        <end position="655"/>
    </location>
</feature>
<comment type="caution">
    <text evidence="8">The sequence shown here is derived from an EMBL/GenBank/DDBJ whole genome shotgun (WGS) entry which is preliminary data.</text>
</comment>
<dbReference type="InterPro" id="IPR052114">
    <property type="entry name" value="ER_autophagy_membrane_reg"/>
</dbReference>
<feature type="compositionally biased region" description="Basic and acidic residues" evidence="5">
    <location>
        <begin position="599"/>
        <end position="615"/>
    </location>
</feature>
<dbReference type="Proteomes" id="UP001066276">
    <property type="component" value="Chromosome 3_1"/>
</dbReference>
<dbReference type="GO" id="GO:0016020">
    <property type="term" value="C:membrane"/>
    <property type="evidence" value="ECO:0007669"/>
    <property type="project" value="UniProtKB-SubCell"/>
</dbReference>
<feature type="region of interest" description="Disordered" evidence="5">
    <location>
        <begin position="399"/>
        <end position="452"/>
    </location>
</feature>
<feature type="compositionally biased region" description="Basic and acidic residues" evidence="5">
    <location>
        <begin position="409"/>
        <end position="440"/>
    </location>
</feature>
<evidence type="ECO:0000313" key="9">
    <source>
        <dbReference type="Proteomes" id="UP001066276"/>
    </source>
</evidence>
<organism evidence="8 9">
    <name type="scientific">Pleurodeles waltl</name>
    <name type="common">Iberian ribbed newt</name>
    <dbReference type="NCBI Taxonomy" id="8319"/>
    <lineage>
        <taxon>Eukaryota</taxon>
        <taxon>Metazoa</taxon>
        <taxon>Chordata</taxon>
        <taxon>Craniata</taxon>
        <taxon>Vertebrata</taxon>
        <taxon>Euteleostomi</taxon>
        <taxon>Amphibia</taxon>
        <taxon>Batrachia</taxon>
        <taxon>Caudata</taxon>
        <taxon>Salamandroidea</taxon>
        <taxon>Salamandridae</taxon>
        <taxon>Pleurodelinae</taxon>
        <taxon>Pleurodeles</taxon>
    </lineage>
</organism>
<evidence type="ECO:0000256" key="2">
    <source>
        <dbReference type="ARBA" id="ARBA00022692"/>
    </source>
</evidence>
<evidence type="ECO:0000256" key="6">
    <source>
        <dbReference type="SAM" id="Phobius"/>
    </source>
</evidence>
<feature type="compositionally biased region" description="Low complexity" evidence="5">
    <location>
        <begin position="625"/>
        <end position="642"/>
    </location>
</feature>
<dbReference type="AlphaFoldDB" id="A0AAV7U446"/>
<comment type="subcellular location">
    <subcellularLocation>
        <location evidence="1">Membrane</location>
        <topology evidence="1">Multi-pass membrane protein</topology>
    </subcellularLocation>
</comment>
<name>A0AAV7U446_PLEWA</name>
<feature type="compositionally biased region" description="Basic residues" evidence="5">
    <location>
        <begin position="325"/>
        <end position="334"/>
    </location>
</feature>
<dbReference type="PANTHER" id="PTHR20952:SF4">
    <property type="entry name" value="RETICULOPHAGY REGULATOR 2"/>
    <property type="match status" value="1"/>
</dbReference>
<feature type="compositionally biased region" description="Basic residues" evidence="5">
    <location>
        <begin position="22"/>
        <end position="31"/>
    </location>
</feature>
<evidence type="ECO:0000259" key="7">
    <source>
        <dbReference type="Pfam" id="PF24456"/>
    </source>
</evidence>
<dbReference type="InterPro" id="IPR057282">
    <property type="entry name" value="RETREG1-3-like_RHD"/>
</dbReference>
<evidence type="ECO:0000256" key="5">
    <source>
        <dbReference type="SAM" id="MobiDB-lite"/>
    </source>
</evidence>
<evidence type="ECO:0000256" key="4">
    <source>
        <dbReference type="ARBA" id="ARBA00023136"/>
    </source>
</evidence>
<gene>
    <name evidence="8" type="ORF">NDU88_000663</name>
</gene>
<dbReference type="GO" id="GO:0005783">
    <property type="term" value="C:endoplasmic reticulum"/>
    <property type="evidence" value="ECO:0007669"/>
    <property type="project" value="UniProtKB-ARBA"/>
</dbReference>
<dbReference type="EMBL" id="JANPWB010000005">
    <property type="protein sequence ID" value="KAJ1183850.1"/>
    <property type="molecule type" value="Genomic_DNA"/>
</dbReference>
<sequence length="655" mass="70742">MIAADVRRAPLAVIRCHRTTRLGRSLPRNRKNVSSPTSPAPRALAPVTLASADPFRPVTSPAVLTAGITIKTTSAPGQTIPGQQGGSGAYHLRTVGSALSMADPGSGLSPAPPSEREIRQLAAELRAALRGWEGPLEAAQRLLVWERPVQSAGSAAVLTGGLWLFSSTSLRPLFLLSVSLLGVLVLQRWKPRFLTNFTVQPVEESGGDGSDGMAAGGTGHLRLLSIPELCLSLAESWVTFRLYLQELMQYKRQNPGKFCASVCACCLSLSVVGHYVPGIMISYIILLSVLLWPLVVYRELIQKMYTGLEPILMKLDYTMKGETQHHKHEKRKKEAKKEPEDGDEPMVETESESEAELAGFSPLIDVKTTALALAITDSELSDEEASILESGGFSVSRATTPQLTDVSEDLDRQSLHSDPEESFSRDLADFPSVEEYHSRDQGPSGEEDAFGGPSELEQARHELDSIQAADDSELATLRLTSPLHFVNTHFNGNGGQTAATLPSEELPSLDLTIEALSEEIVTTAITTVVQNTLSALLRSSEASEAPSISEFLPAKSGEELSLHTELAESEEAEAVRTEVEEEDAEDTDDFELLDQTELEQMHRELGLGGPEREQEMPTIESPDAPISFSSSTATSTPSPTELPKQEVPEGGEADS</sequence>
<accession>A0AAV7U446</accession>
<proteinExistence type="predicted"/>
<evidence type="ECO:0000313" key="8">
    <source>
        <dbReference type="EMBL" id="KAJ1183850.1"/>
    </source>
</evidence>